<dbReference type="RefSeq" id="WP_394818612.1">
    <property type="nucleotide sequence ID" value="NZ_JAWJZY010000001.1"/>
</dbReference>
<feature type="chain" id="PRO_5045648471" evidence="1">
    <location>
        <begin position="25"/>
        <end position="167"/>
    </location>
</feature>
<protein>
    <submittedName>
        <fullName evidence="2">Uncharacterized protein</fullName>
    </submittedName>
</protein>
<dbReference type="Proteomes" id="UP001312908">
    <property type="component" value="Unassembled WGS sequence"/>
</dbReference>
<evidence type="ECO:0000256" key="1">
    <source>
        <dbReference type="SAM" id="SignalP"/>
    </source>
</evidence>
<sequence length="167" mass="18192">MTKRLICFLGAILILALGSAQVRAAENSASIDGKVPTGNKDLTFKFTLRQVALGIGYSWGQGELHYDGQTYHFRIEGGGIVALGYSSVTGQGRVFDIKKLTDFDGTYWSLSADAALGRGGNVFMMENQYGTRVNMRGKGEGAYLGASIKRLRFRLIGVDGIDRDELR</sequence>
<keyword evidence="1" id="KW-0732">Signal</keyword>
<name>A0ABU7U049_9PROT</name>
<evidence type="ECO:0000313" key="3">
    <source>
        <dbReference type="Proteomes" id="UP001312908"/>
    </source>
</evidence>
<reference evidence="2 3" key="1">
    <citation type="submission" date="2023-10" db="EMBL/GenBank/DDBJ databases">
        <title>Sorlinia euscelidii gen. nov., sp. nov., an acetic acid bacteria isolated from the gut of Euscelidius variegatus emitter.</title>
        <authorList>
            <person name="Michoud G."/>
            <person name="Marasco R."/>
            <person name="Seferji K."/>
            <person name="Gonella E."/>
            <person name="Garuglieri E."/>
            <person name="Alma A."/>
            <person name="Mapelli F."/>
            <person name="Borin S."/>
            <person name="Daffonchio D."/>
            <person name="Crotti E."/>
        </authorList>
    </citation>
    <scope>NUCLEOTIDE SEQUENCE [LARGE SCALE GENOMIC DNA]</scope>
    <source>
        <strain evidence="2 3">EV16P</strain>
    </source>
</reference>
<dbReference type="EMBL" id="JAWJZY010000001">
    <property type="protein sequence ID" value="MEE8657583.1"/>
    <property type="molecule type" value="Genomic_DNA"/>
</dbReference>
<gene>
    <name evidence="2" type="ORF">DOFOFD_00930</name>
</gene>
<comment type="caution">
    <text evidence="2">The sequence shown here is derived from an EMBL/GenBank/DDBJ whole genome shotgun (WGS) entry which is preliminary data.</text>
</comment>
<evidence type="ECO:0000313" key="2">
    <source>
        <dbReference type="EMBL" id="MEE8657583.1"/>
    </source>
</evidence>
<proteinExistence type="predicted"/>
<feature type="signal peptide" evidence="1">
    <location>
        <begin position="1"/>
        <end position="24"/>
    </location>
</feature>
<organism evidence="2 3">
    <name type="scientific">Sorlinia euscelidii</name>
    <dbReference type="NCBI Taxonomy" id="3081148"/>
    <lineage>
        <taxon>Bacteria</taxon>
        <taxon>Pseudomonadati</taxon>
        <taxon>Pseudomonadota</taxon>
        <taxon>Alphaproteobacteria</taxon>
        <taxon>Acetobacterales</taxon>
        <taxon>Acetobacteraceae</taxon>
        <taxon>Sorlinia</taxon>
    </lineage>
</organism>
<accession>A0ABU7U049</accession>
<keyword evidence="3" id="KW-1185">Reference proteome</keyword>